<feature type="domain" description="Putative nitroreductase TM1586" evidence="6">
    <location>
        <begin position="9"/>
        <end position="223"/>
    </location>
</feature>
<dbReference type="RefSeq" id="WP_013405208.1">
    <property type="nucleotide sequence ID" value="NC_014654.1"/>
</dbReference>
<dbReference type="EMBL" id="CP002304">
    <property type="protein sequence ID" value="ADQ14116.1"/>
    <property type="molecule type" value="Genomic_DNA"/>
</dbReference>
<evidence type="ECO:0000256" key="3">
    <source>
        <dbReference type="ARBA" id="ARBA00022630"/>
    </source>
</evidence>
<dbReference type="Gene3D" id="3.40.109.30">
    <property type="entry name" value="putative nitroreductase (tm1586), domain 2"/>
    <property type="match status" value="1"/>
</dbReference>
<dbReference type="Gene3D" id="3.40.109.10">
    <property type="entry name" value="NADH Oxidase"/>
    <property type="match status" value="1"/>
</dbReference>
<evidence type="ECO:0000256" key="2">
    <source>
        <dbReference type="ARBA" id="ARBA00007118"/>
    </source>
</evidence>
<organism evidence="7 8">
    <name type="scientific">Halanaerobium hydrogeniformans</name>
    <name type="common">Halanaerobium sp. (strain sapolanicus)</name>
    <dbReference type="NCBI Taxonomy" id="656519"/>
    <lineage>
        <taxon>Bacteria</taxon>
        <taxon>Bacillati</taxon>
        <taxon>Bacillota</taxon>
        <taxon>Clostridia</taxon>
        <taxon>Halanaerobiales</taxon>
        <taxon>Halanaerobiaceae</taxon>
        <taxon>Halanaerobium</taxon>
    </lineage>
</organism>
<dbReference type="PANTHER" id="PTHR43673">
    <property type="entry name" value="NAD(P)H NITROREDUCTASE YDGI-RELATED"/>
    <property type="match status" value="1"/>
</dbReference>
<keyword evidence="3" id="KW-0285">Flavoprotein</keyword>
<dbReference type="InterPro" id="IPR029478">
    <property type="entry name" value="TM1586_NiRdase"/>
</dbReference>
<evidence type="ECO:0000313" key="8">
    <source>
        <dbReference type="Proteomes" id="UP000007434"/>
    </source>
</evidence>
<evidence type="ECO:0000259" key="6">
    <source>
        <dbReference type="Pfam" id="PF14512"/>
    </source>
</evidence>
<dbReference type="HOGENOM" id="CLU_070562_1_1_9"/>
<dbReference type="OrthoDB" id="9814075at2"/>
<dbReference type="PANTHER" id="PTHR43673:SF2">
    <property type="entry name" value="NITROREDUCTASE"/>
    <property type="match status" value="1"/>
</dbReference>
<sequence>MAGNNIEEKLYQSIFKRKSIRKYSQEPLEMHKLNQIRDFLASRSGLYSNIDVESKIVSEDKISSLLPIKAPHYLVFFSEEKDGYLQNAGFILQHLDLYLSLIGLGSCWFGLAKAKKEIAEQSQLSYVITLAFGAAEEKLYRENKAEFQRKELQELRDKDIHDELIEAARLAPSATNNQPWYFKVSQNRIDLYLEKPNLLKKIFYQKMNQIDIGIAAAHLKLAATHYNKDDKFLFNCPKADQLVDYLYQFSLKVN</sequence>
<dbReference type="KEGG" id="has:Halsa_0665"/>
<dbReference type="Proteomes" id="UP000007434">
    <property type="component" value="Chromosome"/>
</dbReference>
<protein>
    <recommendedName>
        <fullName evidence="6">Putative nitroreductase TM1586 domain-containing protein</fullName>
    </recommendedName>
</protein>
<evidence type="ECO:0000256" key="1">
    <source>
        <dbReference type="ARBA" id="ARBA00001917"/>
    </source>
</evidence>
<dbReference type="GO" id="GO:0016491">
    <property type="term" value="F:oxidoreductase activity"/>
    <property type="evidence" value="ECO:0007669"/>
    <property type="project" value="UniProtKB-KW"/>
</dbReference>
<keyword evidence="4" id="KW-0288">FMN</keyword>
<reference evidence="7 8" key="1">
    <citation type="submission" date="2010-11" db="EMBL/GenBank/DDBJ databases">
        <title>Complete sequence of Halanaerobium sp. sapolanicus.</title>
        <authorList>
            <consortium name="US DOE Joint Genome Institute"/>
            <person name="Lucas S."/>
            <person name="Copeland A."/>
            <person name="Lapidus A."/>
            <person name="Cheng J.-F."/>
            <person name="Bruce D."/>
            <person name="Goodwin L."/>
            <person name="Pitluck S."/>
            <person name="Davenport K."/>
            <person name="Detter J.C."/>
            <person name="Han C."/>
            <person name="Tapia R."/>
            <person name="Land M."/>
            <person name="Hauser L."/>
            <person name="Jeffries C."/>
            <person name="Kyrpides N."/>
            <person name="Ivanova N."/>
            <person name="Mikhailova N."/>
            <person name="Begemann M.B."/>
            <person name="Mormile M.R."/>
            <person name="Wall J.D."/>
            <person name="Elias D.A."/>
            <person name="Woyke T."/>
        </authorList>
    </citation>
    <scope>NUCLEOTIDE SEQUENCE [LARGE SCALE GENOMIC DNA]</scope>
    <source>
        <strain evidence="8">sapolanicus</strain>
    </source>
</reference>
<dbReference type="eggNOG" id="COG0778">
    <property type="taxonomic scope" value="Bacteria"/>
</dbReference>
<dbReference type="SUPFAM" id="SSF55469">
    <property type="entry name" value="FMN-dependent nitroreductase-like"/>
    <property type="match status" value="1"/>
</dbReference>
<dbReference type="Pfam" id="PF14512">
    <property type="entry name" value="TM1586_NiRdase"/>
    <property type="match status" value="1"/>
</dbReference>
<evidence type="ECO:0000256" key="4">
    <source>
        <dbReference type="ARBA" id="ARBA00022643"/>
    </source>
</evidence>
<keyword evidence="8" id="KW-1185">Reference proteome</keyword>
<evidence type="ECO:0000256" key="5">
    <source>
        <dbReference type="ARBA" id="ARBA00023002"/>
    </source>
</evidence>
<dbReference type="AlphaFoldDB" id="E4RM33"/>
<comment type="similarity">
    <text evidence="2">Belongs to the nitroreductase family.</text>
</comment>
<dbReference type="STRING" id="656519.Halsa_0665"/>
<dbReference type="InterPro" id="IPR000415">
    <property type="entry name" value="Nitroreductase-like"/>
</dbReference>
<name>E4RM33_HALHG</name>
<gene>
    <name evidence="7" type="ordered locus">Halsa_0665</name>
</gene>
<keyword evidence="5" id="KW-0560">Oxidoreductase</keyword>
<accession>E4RM33</accession>
<reference evidence="7 8" key="2">
    <citation type="journal article" date="2011" name="J. Bacteriol.">
        <title>Complete Genome Sequence of the Haloalkaliphilic, Hydrogen Producing Halanaerobium hydrogenoformans.</title>
        <authorList>
            <person name="Brown S.D."/>
            <person name="Begemann M.B."/>
            <person name="Mormile M.R."/>
            <person name="Wall J.D."/>
            <person name="Han C.S."/>
            <person name="Goodwin L.A."/>
            <person name="Pitluck S."/>
            <person name="Land M.L."/>
            <person name="Hauser L.J."/>
            <person name="Elias D.A."/>
        </authorList>
    </citation>
    <scope>NUCLEOTIDE SEQUENCE [LARGE SCALE GENOMIC DNA]</scope>
    <source>
        <strain evidence="8">sapolanicus</strain>
    </source>
</reference>
<proteinExistence type="inferred from homology"/>
<evidence type="ECO:0000313" key="7">
    <source>
        <dbReference type="EMBL" id="ADQ14116.1"/>
    </source>
</evidence>
<comment type="cofactor">
    <cofactor evidence="1">
        <name>FMN</name>
        <dbReference type="ChEBI" id="CHEBI:58210"/>
    </cofactor>
</comment>